<evidence type="ECO:0000313" key="3">
    <source>
        <dbReference type="Proteomes" id="UP000887226"/>
    </source>
</evidence>
<name>A0A9P7ZBY5_9HELO</name>
<evidence type="ECO:0000259" key="1">
    <source>
        <dbReference type="Pfam" id="PF06985"/>
    </source>
</evidence>
<keyword evidence="3" id="KW-1185">Reference proteome</keyword>
<dbReference type="EMBL" id="MU253742">
    <property type="protein sequence ID" value="KAG9248882.1"/>
    <property type="molecule type" value="Genomic_DNA"/>
</dbReference>
<dbReference type="InterPro" id="IPR052895">
    <property type="entry name" value="HetReg/Transcr_Mod"/>
</dbReference>
<reference evidence="2" key="1">
    <citation type="journal article" date="2021" name="IMA Fungus">
        <title>Genomic characterization of three marine fungi, including Emericellopsis atlantica sp. nov. with signatures of a generalist lifestyle and marine biomass degradation.</title>
        <authorList>
            <person name="Hagestad O.C."/>
            <person name="Hou L."/>
            <person name="Andersen J.H."/>
            <person name="Hansen E.H."/>
            <person name="Altermark B."/>
            <person name="Li C."/>
            <person name="Kuhnert E."/>
            <person name="Cox R.J."/>
            <person name="Crous P.W."/>
            <person name="Spatafora J.W."/>
            <person name="Lail K."/>
            <person name="Amirebrahimi M."/>
            <person name="Lipzen A."/>
            <person name="Pangilinan J."/>
            <person name="Andreopoulos W."/>
            <person name="Hayes R.D."/>
            <person name="Ng V."/>
            <person name="Grigoriev I.V."/>
            <person name="Jackson S.A."/>
            <person name="Sutton T.D.S."/>
            <person name="Dobson A.D.W."/>
            <person name="Rama T."/>
        </authorList>
    </citation>
    <scope>NUCLEOTIDE SEQUENCE</scope>
    <source>
        <strain evidence="2">TRa3180A</strain>
    </source>
</reference>
<sequence>MCILALSEDAQEIRIPHILPGAFEDKIRVHFDTGFFSAGYGIKFEAFSYHWGSTVNDVDLPIEAADAPGVIPITRSLSEALPYLRYDYSFKVIWIDAVCVNEQDLAERSDQVKRMADIYSSALGVNPCVVQKTLLLALDTIQIIYKSFFLTSHLAIEPDYAMSVDKVTIDFPRNNIEKIKYLGIFSTIEKTDRNSSSIS</sequence>
<dbReference type="Pfam" id="PF06985">
    <property type="entry name" value="HET"/>
    <property type="match status" value="1"/>
</dbReference>
<organism evidence="2 3">
    <name type="scientific">Calycina marina</name>
    <dbReference type="NCBI Taxonomy" id="1763456"/>
    <lineage>
        <taxon>Eukaryota</taxon>
        <taxon>Fungi</taxon>
        <taxon>Dikarya</taxon>
        <taxon>Ascomycota</taxon>
        <taxon>Pezizomycotina</taxon>
        <taxon>Leotiomycetes</taxon>
        <taxon>Helotiales</taxon>
        <taxon>Pezizellaceae</taxon>
        <taxon>Calycina</taxon>
    </lineage>
</organism>
<comment type="caution">
    <text evidence="2">The sequence shown here is derived from an EMBL/GenBank/DDBJ whole genome shotgun (WGS) entry which is preliminary data.</text>
</comment>
<gene>
    <name evidence="2" type="ORF">BJ878DRAFT_476116</name>
</gene>
<proteinExistence type="predicted"/>
<dbReference type="PANTHER" id="PTHR24148:SF64">
    <property type="entry name" value="HETEROKARYON INCOMPATIBILITY DOMAIN-CONTAINING PROTEIN"/>
    <property type="match status" value="1"/>
</dbReference>
<evidence type="ECO:0000313" key="2">
    <source>
        <dbReference type="EMBL" id="KAG9248882.1"/>
    </source>
</evidence>
<accession>A0A9P7ZBY5</accession>
<dbReference type="InterPro" id="IPR010730">
    <property type="entry name" value="HET"/>
</dbReference>
<protein>
    <submittedName>
        <fullName evidence="2">Heterokaryon incompatibility protein-domain-containing protein</fullName>
    </submittedName>
</protein>
<dbReference type="Proteomes" id="UP000887226">
    <property type="component" value="Unassembled WGS sequence"/>
</dbReference>
<feature type="domain" description="Heterokaryon incompatibility" evidence="1">
    <location>
        <begin position="44"/>
        <end position="123"/>
    </location>
</feature>
<dbReference type="OrthoDB" id="2157530at2759"/>
<dbReference type="PANTHER" id="PTHR24148">
    <property type="entry name" value="ANKYRIN REPEAT DOMAIN-CONTAINING PROTEIN 39 HOMOLOG-RELATED"/>
    <property type="match status" value="1"/>
</dbReference>
<dbReference type="AlphaFoldDB" id="A0A9P7ZBY5"/>